<keyword evidence="4" id="KW-0804">Transcription</keyword>
<evidence type="ECO:0000259" key="6">
    <source>
        <dbReference type="Pfam" id="PF08281"/>
    </source>
</evidence>
<dbReference type="InterPro" id="IPR039425">
    <property type="entry name" value="RNA_pol_sigma-70-like"/>
</dbReference>
<dbReference type="PANTHER" id="PTHR43133:SF63">
    <property type="entry name" value="RNA POLYMERASE SIGMA FACTOR FECI-RELATED"/>
    <property type="match status" value="1"/>
</dbReference>
<accession>A0ABV8T3T4</accession>
<dbReference type="InterPro" id="IPR007627">
    <property type="entry name" value="RNA_pol_sigma70_r2"/>
</dbReference>
<dbReference type="InterPro" id="IPR013249">
    <property type="entry name" value="RNA_pol_sigma70_r4_t2"/>
</dbReference>
<comment type="caution">
    <text evidence="7">The sequence shown here is derived from an EMBL/GenBank/DDBJ whole genome shotgun (WGS) entry which is preliminary data.</text>
</comment>
<keyword evidence="3" id="KW-0731">Sigma factor</keyword>
<protein>
    <submittedName>
        <fullName evidence="7">RNA polymerase sigma factor</fullName>
    </submittedName>
</protein>
<evidence type="ECO:0000256" key="1">
    <source>
        <dbReference type="ARBA" id="ARBA00010641"/>
    </source>
</evidence>
<dbReference type="InterPro" id="IPR013324">
    <property type="entry name" value="RNA_pol_sigma_r3/r4-like"/>
</dbReference>
<dbReference type="RefSeq" id="WP_380604829.1">
    <property type="nucleotide sequence ID" value="NZ_JBHSDU010000015.1"/>
</dbReference>
<dbReference type="InterPro" id="IPR014284">
    <property type="entry name" value="RNA_pol_sigma-70_dom"/>
</dbReference>
<evidence type="ECO:0000256" key="4">
    <source>
        <dbReference type="ARBA" id="ARBA00023163"/>
    </source>
</evidence>
<evidence type="ECO:0000313" key="7">
    <source>
        <dbReference type="EMBL" id="MFC4314005.1"/>
    </source>
</evidence>
<keyword evidence="2" id="KW-0805">Transcription regulation</keyword>
<dbReference type="SUPFAM" id="SSF88659">
    <property type="entry name" value="Sigma3 and sigma4 domains of RNA polymerase sigma factors"/>
    <property type="match status" value="1"/>
</dbReference>
<feature type="domain" description="RNA polymerase sigma-70 region 2" evidence="5">
    <location>
        <begin position="9"/>
        <end position="74"/>
    </location>
</feature>
<evidence type="ECO:0000313" key="8">
    <source>
        <dbReference type="Proteomes" id="UP001595904"/>
    </source>
</evidence>
<dbReference type="Pfam" id="PF08281">
    <property type="entry name" value="Sigma70_r4_2"/>
    <property type="match status" value="1"/>
</dbReference>
<gene>
    <name evidence="7" type="ORF">ACFPN2_33330</name>
</gene>
<dbReference type="NCBIfam" id="TIGR02937">
    <property type="entry name" value="sigma70-ECF"/>
    <property type="match status" value="1"/>
</dbReference>
<dbReference type="InterPro" id="IPR013325">
    <property type="entry name" value="RNA_pol_sigma_r2"/>
</dbReference>
<dbReference type="PANTHER" id="PTHR43133">
    <property type="entry name" value="RNA POLYMERASE ECF-TYPE SIGMA FACTO"/>
    <property type="match status" value="1"/>
</dbReference>
<dbReference type="EMBL" id="JBHSDU010000015">
    <property type="protein sequence ID" value="MFC4314005.1"/>
    <property type="molecule type" value="Genomic_DNA"/>
</dbReference>
<sequence>MSESPVARLFKSQGKRVRSFLRRRLRNDDDAQDATQNVFLGLVRREQAGALEEDARAYMVKAAYNAATDVQRSRATHHADDHFALDENTPAGSKVEASEILYWREGLRRVVDALNELPDLTQQVFALYYLEGLPHAGIARRLHISIRSVERHMAKALAHSQERLKDYLR</sequence>
<organism evidence="7 8">
    <name type="scientific">Steroidobacter flavus</name>
    <dbReference type="NCBI Taxonomy" id="1842136"/>
    <lineage>
        <taxon>Bacteria</taxon>
        <taxon>Pseudomonadati</taxon>
        <taxon>Pseudomonadota</taxon>
        <taxon>Gammaproteobacteria</taxon>
        <taxon>Steroidobacterales</taxon>
        <taxon>Steroidobacteraceae</taxon>
        <taxon>Steroidobacter</taxon>
    </lineage>
</organism>
<name>A0ABV8T3T4_9GAMM</name>
<reference evidence="8" key="1">
    <citation type="journal article" date="2019" name="Int. J. Syst. Evol. Microbiol.">
        <title>The Global Catalogue of Microorganisms (GCM) 10K type strain sequencing project: providing services to taxonomists for standard genome sequencing and annotation.</title>
        <authorList>
            <consortium name="The Broad Institute Genomics Platform"/>
            <consortium name="The Broad Institute Genome Sequencing Center for Infectious Disease"/>
            <person name="Wu L."/>
            <person name="Ma J."/>
        </authorList>
    </citation>
    <scope>NUCLEOTIDE SEQUENCE [LARGE SCALE GENOMIC DNA]</scope>
    <source>
        <strain evidence="8">CGMCC 1.10759</strain>
    </source>
</reference>
<dbReference type="Gene3D" id="1.10.1740.10">
    <property type="match status" value="1"/>
</dbReference>
<proteinExistence type="inferred from homology"/>
<evidence type="ECO:0000256" key="3">
    <source>
        <dbReference type="ARBA" id="ARBA00023082"/>
    </source>
</evidence>
<feature type="domain" description="RNA polymerase sigma factor 70 region 4 type 2" evidence="6">
    <location>
        <begin position="108"/>
        <end position="159"/>
    </location>
</feature>
<keyword evidence="8" id="KW-1185">Reference proteome</keyword>
<evidence type="ECO:0000256" key="2">
    <source>
        <dbReference type="ARBA" id="ARBA00023015"/>
    </source>
</evidence>
<dbReference type="Proteomes" id="UP001595904">
    <property type="component" value="Unassembled WGS sequence"/>
</dbReference>
<dbReference type="InterPro" id="IPR036388">
    <property type="entry name" value="WH-like_DNA-bd_sf"/>
</dbReference>
<dbReference type="SUPFAM" id="SSF88946">
    <property type="entry name" value="Sigma2 domain of RNA polymerase sigma factors"/>
    <property type="match status" value="1"/>
</dbReference>
<evidence type="ECO:0000259" key="5">
    <source>
        <dbReference type="Pfam" id="PF04542"/>
    </source>
</evidence>
<dbReference type="Pfam" id="PF04542">
    <property type="entry name" value="Sigma70_r2"/>
    <property type="match status" value="1"/>
</dbReference>
<dbReference type="Gene3D" id="1.10.10.10">
    <property type="entry name" value="Winged helix-like DNA-binding domain superfamily/Winged helix DNA-binding domain"/>
    <property type="match status" value="1"/>
</dbReference>
<comment type="similarity">
    <text evidence="1">Belongs to the sigma-70 factor family. ECF subfamily.</text>
</comment>